<feature type="compositionally biased region" description="Acidic residues" evidence="1">
    <location>
        <begin position="10"/>
        <end position="26"/>
    </location>
</feature>
<organism evidence="2 3">
    <name type="scientific">Streptomyces hebeiensis</name>
    <dbReference type="NCBI Taxonomy" id="229486"/>
    <lineage>
        <taxon>Bacteria</taxon>
        <taxon>Bacillati</taxon>
        <taxon>Actinomycetota</taxon>
        <taxon>Actinomycetes</taxon>
        <taxon>Kitasatosporales</taxon>
        <taxon>Streptomycetaceae</taxon>
        <taxon>Streptomyces</taxon>
    </lineage>
</organism>
<accession>A0ABP4FKF9</accession>
<sequence length="100" mass="9439">MECTAACAWDEGEDGEEVDGDGDGDGDGATVCPAAWEAAWAMAWATGSPAGGPIALPGGAATGCPFGWSVVGAGPDGGGTLALSVLIGGSAPCGRGGSLR</sequence>
<evidence type="ECO:0000313" key="3">
    <source>
        <dbReference type="Proteomes" id="UP001501371"/>
    </source>
</evidence>
<feature type="region of interest" description="Disordered" evidence="1">
    <location>
        <begin position="1"/>
        <end position="29"/>
    </location>
</feature>
<reference evidence="3" key="1">
    <citation type="journal article" date="2019" name="Int. J. Syst. Evol. Microbiol.">
        <title>The Global Catalogue of Microorganisms (GCM) 10K type strain sequencing project: providing services to taxonomists for standard genome sequencing and annotation.</title>
        <authorList>
            <consortium name="The Broad Institute Genomics Platform"/>
            <consortium name="The Broad Institute Genome Sequencing Center for Infectious Disease"/>
            <person name="Wu L."/>
            <person name="Ma J."/>
        </authorList>
    </citation>
    <scope>NUCLEOTIDE SEQUENCE [LARGE SCALE GENOMIC DNA]</scope>
    <source>
        <strain evidence="3">JCM 12696</strain>
    </source>
</reference>
<evidence type="ECO:0000256" key="1">
    <source>
        <dbReference type="SAM" id="MobiDB-lite"/>
    </source>
</evidence>
<evidence type="ECO:0000313" key="2">
    <source>
        <dbReference type="EMBL" id="GAA1187680.1"/>
    </source>
</evidence>
<dbReference type="EMBL" id="BAAAKV010000054">
    <property type="protein sequence ID" value="GAA1187680.1"/>
    <property type="molecule type" value="Genomic_DNA"/>
</dbReference>
<proteinExistence type="predicted"/>
<keyword evidence="3" id="KW-1185">Reference proteome</keyword>
<dbReference type="Proteomes" id="UP001501371">
    <property type="component" value="Unassembled WGS sequence"/>
</dbReference>
<name>A0ABP4FKF9_9ACTN</name>
<protein>
    <submittedName>
        <fullName evidence="2">Uncharacterized protein</fullName>
    </submittedName>
</protein>
<gene>
    <name evidence="2" type="ORF">GCM10009654_51580</name>
</gene>
<comment type="caution">
    <text evidence="2">The sequence shown here is derived from an EMBL/GenBank/DDBJ whole genome shotgun (WGS) entry which is preliminary data.</text>
</comment>